<keyword evidence="3" id="KW-1185">Reference proteome</keyword>
<comment type="caution">
    <text evidence="2">The sequence shown here is derived from an EMBL/GenBank/DDBJ whole genome shotgun (WGS) entry which is preliminary data.</text>
</comment>
<feature type="domain" description="N-acetyltransferase" evidence="1">
    <location>
        <begin position="10"/>
        <end position="162"/>
    </location>
</feature>
<gene>
    <name evidence="2" type="ORF">CLV38_10718</name>
</gene>
<dbReference type="Proteomes" id="UP000238205">
    <property type="component" value="Unassembled WGS sequence"/>
</dbReference>
<dbReference type="EMBL" id="PVTO01000007">
    <property type="protein sequence ID" value="PRY82945.1"/>
    <property type="molecule type" value="Genomic_DNA"/>
</dbReference>
<evidence type="ECO:0000313" key="3">
    <source>
        <dbReference type="Proteomes" id="UP000238205"/>
    </source>
</evidence>
<dbReference type="AlphaFoldDB" id="A0A2T0W8D8"/>
<evidence type="ECO:0000313" key="2">
    <source>
        <dbReference type="EMBL" id="PRY82945.1"/>
    </source>
</evidence>
<dbReference type="GO" id="GO:0016747">
    <property type="term" value="F:acyltransferase activity, transferring groups other than amino-acyl groups"/>
    <property type="evidence" value="ECO:0007669"/>
    <property type="project" value="InterPro"/>
</dbReference>
<dbReference type="InterPro" id="IPR016181">
    <property type="entry name" value="Acyl_CoA_acyltransferase"/>
</dbReference>
<name>A0A2T0W8D8_9LACT</name>
<reference evidence="2 3" key="1">
    <citation type="submission" date="2018-03" db="EMBL/GenBank/DDBJ databases">
        <title>Genomic Encyclopedia of Archaeal and Bacterial Type Strains, Phase II (KMG-II): from individual species to whole genera.</title>
        <authorList>
            <person name="Goeker M."/>
        </authorList>
    </citation>
    <scope>NUCLEOTIDE SEQUENCE [LARGE SCALE GENOMIC DNA]</scope>
    <source>
        <strain evidence="2 3">DSM 13175</strain>
    </source>
</reference>
<protein>
    <submittedName>
        <fullName evidence="2">Acetyltransferase (GNAT) family protein</fullName>
    </submittedName>
</protein>
<dbReference type="PROSITE" id="PS51186">
    <property type="entry name" value="GNAT"/>
    <property type="match status" value="1"/>
</dbReference>
<dbReference type="OrthoDB" id="423921at2"/>
<keyword evidence="2" id="KW-0808">Transferase</keyword>
<dbReference type="InterPro" id="IPR000182">
    <property type="entry name" value="GNAT_dom"/>
</dbReference>
<organism evidence="2 3">
    <name type="scientific">Alkalibacterium olivapovliticus</name>
    <dbReference type="NCBI Taxonomy" id="99907"/>
    <lineage>
        <taxon>Bacteria</taxon>
        <taxon>Bacillati</taxon>
        <taxon>Bacillota</taxon>
        <taxon>Bacilli</taxon>
        <taxon>Lactobacillales</taxon>
        <taxon>Carnobacteriaceae</taxon>
        <taxon>Alkalibacterium</taxon>
    </lineage>
</organism>
<accession>A0A2T0W8D8</accession>
<proteinExistence type="predicted"/>
<dbReference type="Pfam" id="PF00583">
    <property type="entry name" value="Acetyltransf_1"/>
    <property type="match status" value="1"/>
</dbReference>
<dbReference type="SUPFAM" id="SSF55729">
    <property type="entry name" value="Acyl-CoA N-acyltransferases (Nat)"/>
    <property type="match status" value="1"/>
</dbReference>
<dbReference type="RefSeq" id="WP_106192210.1">
    <property type="nucleotide sequence ID" value="NZ_PVTO01000007.1"/>
</dbReference>
<sequence length="170" mass="19137">MYSASKLKKIDANKIITWKYEAPYDFYNMTDDQETLKELMDGTYFSAYNQGEELVGYFCYGKNAQVPAGTKANLYSDDSLLDIGLGLRPDLTGKGYGTYFLNKGMAFGENKYDIKGFRLSIASFNQRAATLYNQAGFVPKGLFVNKSGKTEVEFLVMEKLANGETKLEYD</sequence>
<evidence type="ECO:0000259" key="1">
    <source>
        <dbReference type="PROSITE" id="PS51186"/>
    </source>
</evidence>
<dbReference type="Gene3D" id="3.40.630.30">
    <property type="match status" value="1"/>
</dbReference>